<proteinExistence type="predicted"/>
<evidence type="ECO:0000313" key="2">
    <source>
        <dbReference type="EMBL" id="SEK89753.1"/>
    </source>
</evidence>
<keyword evidence="3" id="KW-1185">Reference proteome</keyword>
<dbReference type="AlphaFoldDB" id="A0A1H7KSB3"/>
<dbReference type="EMBL" id="FNZN01000002">
    <property type="protein sequence ID" value="SEK89753.1"/>
    <property type="molecule type" value="Genomic_DNA"/>
</dbReference>
<keyword evidence="1" id="KW-1133">Transmembrane helix</keyword>
<evidence type="ECO:0008006" key="4">
    <source>
        <dbReference type="Google" id="ProtNLM"/>
    </source>
</evidence>
<feature type="transmembrane region" description="Helical" evidence="1">
    <location>
        <begin position="7"/>
        <end position="30"/>
    </location>
</feature>
<organism evidence="2 3">
    <name type="scientific">Maribacter orientalis</name>
    <dbReference type="NCBI Taxonomy" id="228957"/>
    <lineage>
        <taxon>Bacteria</taxon>
        <taxon>Pseudomonadati</taxon>
        <taxon>Bacteroidota</taxon>
        <taxon>Flavobacteriia</taxon>
        <taxon>Flavobacteriales</taxon>
        <taxon>Flavobacteriaceae</taxon>
        <taxon>Maribacter</taxon>
    </lineage>
</organism>
<dbReference type="Proteomes" id="UP000198990">
    <property type="component" value="Unassembled WGS sequence"/>
</dbReference>
<evidence type="ECO:0000256" key="1">
    <source>
        <dbReference type="SAM" id="Phobius"/>
    </source>
</evidence>
<reference evidence="3" key="1">
    <citation type="submission" date="2016-10" db="EMBL/GenBank/DDBJ databases">
        <authorList>
            <person name="Varghese N."/>
            <person name="Submissions S."/>
        </authorList>
    </citation>
    <scope>NUCLEOTIDE SEQUENCE [LARGE SCALE GENOMIC DNA]</scope>
    <source>
        <strain evidence="3">DSM 16471</strain>
    </source>
</reference>
<dbReference type="Pfam" id="PF11188">
    <property type="entry name" value="DUF2975"/>
    <property type="match status" value="1"/>
</dbReference>
<protein>
    <recommendedName>
        <fullName evidence="4">DUF2975 domain-containing protein</fullName>
    </recommendedName>
</protein>
<keyword evidence="1" id="KW-0812">Transmembrane</keyword>
<feature type="transmembrane region" description="Helical" evidence="1">
    <location>
        <begin position="100"/>
        <end position="123"/>
    </location>
</feature>
<name>A0A1H7KSB3_9FLAO</name>
<keyword evidence="1" id="KW-0472">Membrane</keyword>
<accession>A0A1H7KSB3</accession>
<gene>
    <name evidence="2" type="ORF">SAMN04488008_102392</name>
</gene>
<dbReference type="STRING" id="228957.SAMN04488008_102392"/>
<feature type="transmembrane region" description="Helical" evidence="1">
    <location>
        <begin position="143"/>
        <end position="160"/>
    </location>
</feature>
<dbReference type="OrthoDB" id="1453966at2"/>
<dbReference type="InterPro" id="IPR021354">
    <property type="entry name" value="DUF2975"/>
</dbReference>
<feature type="transmembrane region" description="Helical" evidence="1">
    <location>
        <begin position="57"/>
        <end position="80"/>
    </location>
</feature>
<sequence>MINKFPFSILINFLYILVLLSIFSLVISIIDKTYTLGTNLLYLENSLGTLNNNDNNIFYRLFPLTEILLKVYMLCILFNVNKIKCGTKSNLFFTKKNGKIFELLGSGLIYYSIGFILINIISSGLVKFGIFEEVNLNVNLSELIYLIVIAIFMLIISKILKNGYELKKENDLTI</sequence>
<evidence type="ECO:0000313" key="3">
    <source>
        <dbReference type="Proteomes" id="UP000198990"/>
    </source>
</evidence>
<dbReference type="RefSeq" id="WP_091621024.1">
    <property type="nucleotide sequence ID" value="NZ_FNZN01000002.1"/>
</dbReference>